<feature type="transmembrane region" description="Helical" evidence="1">
    <location>
        <begin position="51"/>
        <end position="69"/>
    </location>
</feature>
<keyword evidence="1" id="KW-0472">Membrane</keyword>
<feature type="transmembrane region" description="Helical" evidence="1">
    <location>
        <begin position="81"/>
        <end position="103"/>
    </location>
</feature>
<gene>
    <name evidence="2" type="ORF">V6N12_024692</name>
</gene>
<name>A0ABR2BFC0_9ROSI</name>
<evidence type="ECO:0000256" key="1">
    <source>
        <dbReference type="SAM" id="Phobius"/>
    </source>
</evidence>
<evidence type="ECO:0000313" key="2">
    <source>
        <dbReference type="EMBL" id="KAK8505709.1"/>
    </source>
</evidence>
<reference evidence="2 3" key="1">
    <citation type="journal article" date="2024" name="G3 (Bethesda)">
        <title>Genome assembly of Hibiscus sabdariffa L. provides insights into metabolisms of medicinal natural products.</title>
        <authorList>
            <person name="Kim T."/>
        </authorList>
    </citation>
    <scope>NUCLEOTIDE SEQUENCE [LARGE SCALE GENOMIC DNA]</scope>
    <source>
        <strain evidence="2">TK-2024</strain>
        <tissue evidence="2">Old leaves</tissue>
    </source>
</reference>
<dbReference type="Proteomes" id="UP001472677">
    <property type="component" value="Unassembled WGS sequence"/>
</dbReference>
<keyword evidence="1" id="KW-0812">Transmembrane</keyword>
<evidence type="ECO:0000313" key="3">
    <source>
        <dbReference type="Proteomes" id="UP001472677"/>
    </source>
</evidence>
<keyword evidence="1" id="KW-1133">Transmembrane helix</keyword>
<sequence>MYLIDDVASDASSSSLATLLRLDFILLAINGWHTSIFPYRLRFAPLPLDPPLIVVLHFPFCTILFSAASDLPSVLSSIPSMASGHFLGSLYITLGFCFGIPCLPNSTFNHSPN</sequence>
<accession>A0ABR2BFC0</accession>
<dbReference type="EMBL" id="JBBPBM010000124">
    <property type="protein sequence ID" value="KAK8505709.1"/>
    <property type="molecule type" value="Genomic_DNA"/>
</dbReference>
<organism evidence="2 3">
    <name type="scientific">Hibiscus sabdariffa</name>
    <name type="common">roselle</name>
    <dbReference type="NCBI Taxonomy" id="183260"/>
    <lineage>
        <taxon>Eukaryota</taxon>
        <taxon>Viridiplantae</taxon>
        <taxon>Streptophyta</taxon>
        <taxon>Embryophyta</taxon>
        <taxon>Tracheophyta</taxon>
        <taxon>Spermatophyta</taxon>
        <taxon>Magnoliopsida</taxon>
        <taxon>eudicotyledons</taxon>
        <taxon>Gunneridae</taxon>
        <taxon>Pentapetalae</taxon>
        <taxon>rosids</taxon>
        <taxon>malvids</taxon>
        <taxon>Malvales</taxon>
        <taxon>Malvaceae</taxon>
        <taxon>Malvoideae</taxon>
        <taxon>Hibiscus</taxon>
    </lineage>
</organism>
<comment type="caution">
    <text evidence="2">The sequence shown here is derived from an EMBL/GenBank/DDBJ whole genome shotgun (WGS) entry which is preliminary data.</text>
</comment>
<keyword evidence="3" id="KW-1185">Reference proteome</keyword>
<proteinExistence type="predicted"/>
<protein>
    <submittedName>
        <fullName evidence="2">Uncharacterized protein</fullName>
    </submittedName>
</protein>